<reference evidence="6 7" key="1">
    <citation type="journal article" date="2011" name="Stand. Genomic Sci.">
        <title>Draft genome sequence of Caminibacter mediatlanticus strain TB-2, an epsilonproteobacterium isolated from a deep-sea hydrothermal vent.</title>
        <authorList>
            <person name="Giovannelli D."/>
            <person name="Ferriera S."/>
            <person name="Johnson J."/>
            <person name="Kravitz S."/>
            <person name="Perez-Rodriguez I."/>
            <person name="Ricci J."/>
            <person name="O'Brien C."/>
            <person name="Voordeckers J.W."/>
            <person name="Bini E."/>
            <person name="Vetriani C."/>
        </authorList>
    </citation>
    <scope>NUCLEOTIDE SEQUENCE [LARGE SCALE GENOMIC DNA]</scope>
    <source>
        <strain evidence="6 7">TB-2</strain>
    </source>
</reference>
<proteinExistence type="inferred from homology"/>
<evidence type="ECO:0000313" key="6">
    <source>
        <dbReference type="EMBL" id="EDM23721.1"/>
    </source>
</evidence>
<dbReference type="EMBL" id="ABCJ01000003">
    <property type="protein sequence ID" value="EDM23721.1"/>
    <property type="molecule type" value="Genomic_DNA"/>
</dbReference>
<feature type="active site" description="Proton acceptor" evidence="4">
    <location>
        <position position="69"/>
    </location>
</feature>
<keyword evidence="3 4" id="KW-0664">Pyridoxine biosynthesis</keyword>
<feature type="site" description="Transition state stabilizer" evidence="4">
    <location>
        <position position="150"/>
    </location>
</feature>
<name>A0AAI9F2L7_9BACT</name>
<organism evidence="6 7">
    <name type="scientific">Caminibacter mediatlanticus TB-2</name>
    <dbReference type="NCBI Taxonomy" id="391592"/>
    <lineage>
        <taxon>Bacteria</taxon>
        <taxon>Pseudomonadati</taxon>
        <taxon>Campylobacterota</taxon>
        <taxon>Epsilonproteobacteria</taxon>
        <taxon>Nautiliales</taxon>
        <taxon>Nautiliaceae</taxon>
        <taxon>Caminibacter</taxon>
    </lineage>
</organism>
<accession>A0AAI9F2L7</accession>
<dbReference type="InterPro" id="IPR013785">
    <property type="entry name" value="Aldolase_TIM"/>
</dbReference>
<evidence type="ECO:0000256" key="3">
    <source>
        <dbReference type="ARBA" id="ARBA00023096"/>
    </source>
</evidence>
<feature type="binding site" evidence="4">
    <location>
        <position position="99"/>
    </location>
    <ligand>
        <name>1-deoxy-D-xylulose 5-phosphate</name>
        <dbReference type="ChEBI" id="CHEBI:57792"/>
    </ligand>
</feature>
<dbReference type="NCBIfam" id="TIGR00559">
    <property type="entry name" value="pdxJ"/>
    <property type="match status" value="1"/>
</dbReference>
<dbReference type="AlphaFoldDB" id="A0AAI9F2L7"/>
<feature type="active site" description="Proton donor" evidence="4">
    <location>
        <position position="212"/>
    </location>
</feature>
<comment type="catalytic activity">
    <reaction evidence="4">
        <text>3-amino-2-oxopropyl phosphate + 1-deoxy-D-xylulose 5-phosphate = pyridoxine 5'-phosphate + phosphate + 2 H2O + H(+)</text>
        <dbReference type="Rhea" id="RHEA:15265"/>
        <dbReference type="ChEBI" id="CHEBI:15377"/>
        <dbReference type="ChEBI" id="CHEBI:15378"/>
        <dbReference type="ChEBI" id="CHEBI:43474"/>
        <dbReference type="ChEBI" id="CHEBI:57279"/>
        <dbReference type="ChEBI" id="CHEBI:57792"/>
        <dbReference type="ChEBI" id="CHEBI:58589"/>
        <dbReference type="EC" id="2.6.99.2"/>
    </reaction>
</comment>
<sequence>MKLGVNIDHIATLRNARRINEPDPLMALEILKEAEADQVTIHLREDRRHIMDFDAKRICENSFLPVNMECSINDEIIDIICKLKPHRATLVPERREEVTTEGGLDIIKYKEKIKKVIEKLHQNDIEVSLFIDPDFSQIKASKEVNAEMIEIHTGKYANLFLALNSNINHTPFKIYENFSKKELKKFLEEELNLIKDAVKVANDLDLEVAAGHGLNYQNVKEIAQMEGIIELNIGHSIIANSIFIGLKEAVKKMKKLIQK</sequence>
<evidence type="ECO:0000256" key="2">
    <source>
        <dbReference type="ARBA" id="ARBA00022679"/>
    </source>
</evidence>
<dbReference type="PANTHER" id="PTHR30456:SF0">
    <property type="entry name" value="PYRIDOXINE 5'-PHOSPHATE SYNTHASE"/>
    <property type="match status" value="1"/>
</dbReference>
<comment type="pathway">
    <text evidence="4">Cofactor biosynthesis; pyridoxine 5'-phosphate biosynthesis; pyridoxine 5'-phosphate from D-erythrose 4-phosphate: step 5/5.</text>
</comment>
<feature type="binding site" evidence="4">
    <location>
        <position position="6"/>
    </location>
    <ligand>
        <name>3-amino-2-oxopropyl phosphate</name>
        <dbReference type="ChEBI" id="CHEBI:57279"/>
    </ligand>
</feature>
<keyword evidence="2 4" id="KW-0808">Transferase</keyword>
<dbReference type="GO" id="GO:0033856">
    <property type="term" value="F:pyridoxine 5'-phosphate synthase activity"/>
    <property type="evidence" value="ECO:0007669"/>
    <property type="project" value="UniProtKB-UniRule"/>
</dbReference>
<evidence type="ECO:0000313" key="7">
    <source>
        <dbReference type="Proteomes" id="UP000003288"/>
    </source>
</evidence>
<dbReference type="NCBIfam" id="NF003627">
    <property type="entry name" value="PRK05265.1-5"/>
    <property type="match status" value="1"/>
</dbReference>
<feature type="binding site" evidence="4">
    <location>
        <position position="213"/>
    </location>
    <ligand>
        <name>3-amino-2-oxopropyl phosphate</name>
        <dbReference type="ChEBI" id="CHEBI:57279"/>
    </ligand>
</feature>
<dbReference type="RefSeq" id="WP_007474207.1">
    <property type="nucleotide sequence ID" value="NZ_ABCJ01000003.1"/>
</dbReference>
<comment type="function">
    <text evidence="4">Catalyzes the complicated ring closure reaction between the two acyclic compounds 1-deoxy-D-xylulose-5-phosphate (DXP) and 3-amino-2-oxopropyl phosphate (1-amino-acetone-3-phosphate or AAP) to form pyridoxine 5'-phosphate (PNP) and inorganic phosphate.</text>
</comment>
<feature type="binding site" evidence="4">
    <location>
        <position position="17"/>
    </location>
    <ligand>
        <name>3-amino-2-oxopropyl phosphate</name>
        <dbReference type="ChEBI" id="CHEBI:57279"/>
    </ligand>
</feature>
<keyword evidence="1 4" id="KW-0963">Cytoplasm</keyword>
<dbReference type="PANTHER" id="PTHR30456">
    <property type="entry name" value="PYRIDOXINE 5'-PHOSPHATE SYNTHASE"/>
    <property type="match status" value="1"/>
</dbReference>
<comment type="subcellular location">
    <subcellularLocation>
        <location evidence="4">Cytoplasm</location>
    </subcellularLocation>
</comment>
<evidence type="ECO:0000256" key="5">
    <source>
        <dbReference type="NCBIfam" id="TIGR00559"/>
    </source>
</evidence>
<feature type="active site" description="Proton acceptor" evidence="4">
    <location>
        <position position="42"/>
    </location>
</feature>
<feature type="binding site" evidence="4">
    <location>
        <position position="44"/>
    </location>
    <ligand>
        <name>1-deoxy-D-xylulose 5-phosphate</name>
        <dbReference type="ChEBI" id="CHEBI:57792"/>
    </ligand>
</feature>
<evidence type="ECO:0000256" key="1">
    <source>
        <dbReference type="ARBA" id="ARBA00022490"/>
    </source>
</evidence>
<dbReference type="CDD" id="cd00003">
    <property type="entry name" value="PNPsynthase"/>
    <property type="match status" value="1"/>
</dbReference>
<dbReference type="GO" id="GO:0005829">
    <property type="term" value="C:cytosol"/>
    <property type="evidence" value="ECO:0007669"/>
    <property type="project" value="TreeGrafter"/>
</dbReference>
<feature type="binding site" evidence="4">
    <location>
        <begin position="234"/>
        <end position="235"/>
    </location>
    <ligand>
        <name>3-amino-2-oxopropyl phosphate</name>
        <dbReference type="ChEBI" id="CHEBI:57279"/>
    </ligand>
</feature>
<comment type="subunit">
    <text evidence="4">Homooctamer; tetramer of dimers.</text>
</comment>
<dbReference type="SUPFAM" id="SSF63892">
    <property type="entry name" value="Pyridoxine 5'-phosphate synthase"/>
    <property type="match status" value="1"/>
</dbReference>
<dbReference type="Pfam" id="PF03740">
    <property type="entry name" value="PdxJ"/>
    <property type="match status" value="1"/>
</dbReference>
<dbReference type="Proteomes" id="UP000003288">
    <property type="component" value="Unassembled WGS sequence"/>
</dbReference>
<dbReference type="NCBIfam" id="NF003625">
    <property type="entry name" value="PRK05265.1-3"/>
    <property type="match status" value="1"/>
</dbReference>
<comment type="similarity">
    <text evidence="4">Belongs to the PNP synthase family.</text>
</comment>
<comment type="caution">
    <text evidence="6">The sequence shown here is derived from an EMBL/GenBank/DDBJ whole genome shotgun (WGS) entry which is preliminary data.</text>
</comment>
<protein>
    <recommendedName>
        <fullName evidence="4 5">Pyridoxine 5'-phosphate synthase</fullName>
        <shortName evidence="4">PNP synthase</shortName>
        <ecNumber evidence="4 5">2.6.99.2</ecNumber>
    </recommendedName>
</protein>
<gene>
    <name evidence="4" type="primary">pdxJ</name>
    <name evidence="6" type="ORF">CMTB2_00599</name>
</gene>
<feature type="binding site" evidence="4">
    <location>
        <position position="49"/>
    </location>
    <ligand>
        <name>1-deoxy-D-xylulose 5-phosphate</name>
        <dbReference type="ChEBI" id="CHEBI:57792"/>
    </ligand>
</feature>
<dbReference type="InterPro" id="IPR004569">
    <property type="entry name" value="PyrdxlP_synth_PdxJ"/>
</dbReference>
<feature type="binding site" evidence="4">
    <location>
        <begin position="8"/>
        <end position="9"/>
    </location>
    <ligand>
        <name>1-deoxy-D-xylulose 5-phosphate</name>
        <dbReference type="ChEBI" id="CHEBI:57792"/>
    </ligand>
</feature>
<dbReference type="InterPro" id="IPR036130">
    <property type="entry name" value="Pyridoxine-5'_phos_synth"/>
</dbReference>
<evidence type="ECO:0000256" key="4">
    <source>
        <dbReference type="HAMAP-Rule" id="MF_00279"/>
    </source>
</evidence>
<dbReference type="EC" id="2.6.99.2" evidence="4 5"/>
<dbReference type="GO" id="GO:0008615">
    <property type="term" value="P:pyridoxine biosynthetic process"/>
    <property type="evidence" value="ECO:0007669"/>
    <property type="project" value="UniProtKB-UniRule"/>
</dbReference>
<dbReference type="Gene3D" id="3.20.20.70">
    <property type="entry name" value="Aldolase class I"/>
    <property type="match status" value="1"/>
</dbReference>
<dbReference type="HAMAP" id="MF_00279">
    <property type="entry name" value="PdxJ"/>
    <property type="match status" value="1"/>
</dbReference>